<name>A0ACA9LPK7_9GLOM</name>
<protein>
    <submittedName>
        <fullName evidence="1">7139_t:CDS:1</fullName>
    </submittedName>
</protein>
<accession>A0ACA9LPK7</accession>
<evidence type="ECO:0000313" key="1">
    <source>
        <dbReference type="EMBL" id="CAG8537254.1"/>
    </source>
</evidence>
<sequence>MTDSFKKETSSIGSSSGNAPKISKFALMYYDKIPPWSAGVPFVILNDYSRHKPALSKDQKTNRKLDEQSNMSMNFIEDHNQEESSNQPVKREHEELSSLIYTNDQYEPMLSPDTSVPVRDDHNLCGRLYKKKREHKELTNLIHTNDQYEPMLLSDTSVPVRDDHSWCGRLYKKIISAENDYSEKFIGEITLNMMILFKKDPQFLQEIRQTDKLVIEHVQLLKLLVKVIENDAEDYGKDLGSPFYAIYLVSGYDGKISDLLRFEAKELKKKDEMAVISLNSWVLFLIPPYSSLCTQLRIKRPTEPFIMLRYKKDKFPMNYLMQWSSETLSDLEESKFILVEKNQDDQIFDFMTFIGARETTILDPHTDCILIYQRSFRRHPSPELNYMDLRYRRGVKFYLIEEPGLTPSEILVSGGIIVITERALLRYEQILGNMQRFLDHNPEWELKIHTLILEKLQEKYLSQYNAHYYTLMRLCDEMSFLINECDSIKYLLPDEIEETVDMNEYCYSSMNILFNKYYNSNRYFIIIDDQKYSLGTTIYGVDIMTLDEFEQKIFHICN</sequence>
<evidence type="ECO:0000313" key="2">
    <source>
        <dbReference type="Proteomes" id="UP000789702"/>
    </source>
</evidence>
<keyword evidence="2" id="KW-1185">Reference proteome</keyword>
<gene>
    <name evidence="1" type="ORF">DHETER_LOCUS4639</name>
</gene>
<reference evidence="1" key="1">
    <citation type="submission" date="2021-06" db="EMBL/GenBank/DDBJ databases">
        <authorList>
            <person name="Kallberg Y."/>
            <person name="Tangrot J."/>
            <person name="Rosling A."/>
        </authorList>
    </citation>
    <scope>NUCLEOTIDE SEQUENCE</scope>
    <source>
        <strain evidence="1">IL203A</strain>
    </source>
</reference>
<proteinExistence type="predicted"/>
<dbReference type="EMBL" id="CAJVPU010004731">
    <property type="protein sequence ID" value="CAG8537254.1"/>
    <property type="molecule type" value="Genomic_DNA"/>
</dbReference>
<dbReference type="Proteomes" id="UP000789702">
    <property type="component" value="Unassembled WGS sequence"/>
</dbReference>
<comment type="caution">
    <text evidence="1">The sequence shown here is derived from an EMBL/GenBank/DDBJ whole genome shotgun (WGS) entry which is preliminary data.</text>
</comment>
<organism evidence="1 2">
    <name type="scientific">Dentiscutata heterogama</name>
    <dbReference type="NCBI Taxonomy" id="1316150"/>
    <lineage>
        <taxon>Eukaryota</taxon>
        <taxon>Fungi</taxon>
        <taxon>Fungi incertae sedis</taxon>
        <taxon>Mucoromycota</taxon>
        <taxon>Glomeromycotina</taxon>
        <taxon>Glomeromycetes</taxon>
        <taxon>Diversisporales</taxon>
        <taxon>Gigasporaceae</taxon>
        <taxon>Dentiscutata</taxon>
    </lineage>
</organism>